<gene>
    <name evidence="4" type="primary">LOC107025110</name>
</gene>
<protein>
    <submittedName>
        <fullName evidence="4">Uncharacterized protein LOC107025110</fullName>
    </submittedName>
</protein>
<reference evidence="3" key="1">
    <citation type="journal article" date="2014" name="Nat. Genet.">
        <title>The genome of the stress-tolerant wild tomato species Solanum pennellii.</title>
        <authorList>
            <person name="Bolger A."/>
            <person name="Scossa F."/>
            <person name="Bolger M.E."/>
            <person name="Lanz C."/>
            <person name="Maumus F."/>
            <person name="Tohge T."/>
            <person name="Quesneville H."/>
            <person name="Alseekh S."/>
            <person name="Sorensen I."/>
            <person name="Lichtenstein G."/>
            <person name="Fich E.A."/>
            <person name="Conte M."/>
            <person name="Keller H."/>
            <person name="Schneeberger K."/>
            <person name="Schwacke R."/>
            <person name="Ofner I."/>
            <person name="Vrebalov J."/>
            <person name="Xu Y."/>
            <person name="Osorio S."/>
            <person name="Aflitos S.A."/>
            <person name="Schijlen E."/>
            <person name="Jimenez-Gomez J.M."/>
            <person name="Ryngajllo M."/>
            <person name="Kimura S."/>
            <person name="Kumar R."/>
            <person name="Koenig D."/>
            <person name="Headland L.R."/>
            <person name="Maloof J.N."/>
            <person name="Sinha N."/>
            <person name="van Ham R.C."/>
            <person name="Lankhorst R.K."/>
            <person name="Mao L."/>
            <person name="Vogel A."/>
            <person name="Arsova B."/>
            <person name="Panstruga R."/>
            <person name="Fei Z."/>
            <person name="Rose J.K."/>
            <person name="Zamir D."/>
            <person name="Carrari F."/>
            <person name="Giovannoni J.J."/>
            <person name="Weigel D."/>
            <person name="Usadel B."/>
            <person name="Fernie A.R."/>
        </authorList>
    </citation>
    <scope>NUCLEOTIDE SEQUENCE [LARGE SCALE GENOMIC DNA]</scope>
    <source>
        <strain evidence="3">cv. LA0716</strain>
    </source>
</reference>
<dbReference type="RefSeq" id="XP_015081449.1">
    <property type="nucleotide sequence ID" value="XM_015225963.1"/>
</dbReference>
<evidence type="ECO:0000313" key="3">
    <source>
        <dbReference type="Proteomes" id="UP000694930"/>
    </source>
</evidence>
<proteinExistence type="predicted"/>
<dbReference type="Pfam" id="PF07727">
    <property type="entry name" value="RVT_2"/>
    <property type="match status" value="1"/>
</dbReference>
<evidence type="ECO:0000259" key="2">
    <source>
        <dbReference type="Pfam" id="PF07727"/>
    </source>
</evidence>
<accession>A0ABM1H7E4</accession>
<organism evidence="3 4">
    <name type="scientific">Solanum pennellii</name>
    <name type="common">Tomato</name>
    <name type="synonym">Lycopersicon pennellii</name>
    <dbReference type="NCBI Taxonomy" id="28526"/>
    <lineage>
        <taxon>Eukaryota</taxon>
        <taxon>Viridiplantae</taxon>
        <taxon>Streptophyta</taxon>
        <taxon>Embryophyta</taxon>
        <taxon>Tracheophyta</taxon>
        <taxon>Spermatophyta</taxon>
        <taxon>Magnoliopsida</taxon>
        <taxon>eudicotyledons</taxon>
        <taxon>Gunneridae</taxon>
        <taxon>Pentapetalae</taxon>
        <taxon>asterids</taxon>
        <taxon>lamiids</taxon>
        <taxon>Solanales</taxon>
        <taxon>Solanaceae</taxon>
        <taxon>Solanoideae</taxon>
        <taxon>Solaneae</taxon>
        <taxon>Solanum</taxon>
        <taxon>Solanum subgen. Lycopersicon</taxon>
    </lineage>
</organism>
<dbReference type="GeneID" id="107025110"/>
<feature type="region of interest" description="Disordered" evidence="1">
    <location>
        <begin position="96"/>
        <end position="121"/>
    </location>
</feature>
<keyword evidence="3" id="KW-1185">Reference proteome</keyword>
<dbReference type="InterPro" id="IPR013103">
    <property type="entry name" value="RVT_2"/>
</dbReference>
<reference evidence="4" key="2">
    <citation type="submission" date="2025-08" db="UniProtKB">
        <authorList>
            <consortium name="RefSeq"/>
        </authorList>
    </citation>
    <scope>IDENTIFICATION</scope>
</reference>
<evidence type="ECO:0000256" key="1">
    <source>
        <dbReference type="SAM" id="MobiDB-lite"/>
    </source>
</evidence>
<dbReference type="Proteomes" id="UP000694930">
    <property type="component" value="Chromosome 7"/>
</dbReference>
<feature type="domain" description="Reverse transcriptase Ty1/copia-type" evidence="2">
    <location>
        <begin position="177"/>
        <end position="288"/>
    </location>
</feature>
<evidence type="ECO:0000313" key="4">
    <source>
        <dbReference type="RefSeq" id="XP_015081449.1"/>
    </source>
</evidence>
<name>A0ABM1H7E4_SOLPN</name>
<sequence>MSPFNPIHTILGQNKLEGSNNVDWTRNLDIVLTTEEYKFVLHEECPLKPNEQSSDEDKLAYQKWRKADEMERCYSSGSNNEKIVLEEEVVDISAPQGTEDNMETQDPKNDVVPPQDHNNAKLSEPAPVVVVSRRSGRVIIKPLRYALLGESFDITLEDTNTELVNYDEALQDKDEEKWICIYKKKRGIDGKLQTYNARLLAKGFTQKEGINCEDTFSPVVMLKSIRILLSIAAYYDYEIWQMDVKTTFLNGSLDESIFMRKPDGFIENGKEHILCKLKRSIYGSKQAFRA</sequence>